<keyword evidence="4" id="KW-0479">Metal-binding</keyword>
<evidence type="ECO:0000313" key="12">
    <source>
        <dbReference type="Proteomes" id="UP000037643"/>
    </source>
</evidence>
<dbReference type="PATRIC" id="fig|543877.4.peg.2161"/>
<dbReference type="InterPro" id="IPR038371">
    <property type="entry name" value="Cu_polyphenol_OxRdtase_sf"/>
</dbReference>
<dbReference type="Pfam" id="PF02578">
    <property type="entry name" value="Cu-oxidase_4"/>
    <property type="match status" value="1"/>
</dbReference>
<accession>A0A0G3XCU5</accession>
<keyword evidence="6" id="KW-0862">Zinc</keyword>
<comment type="catalytic activity">
    <reaction evidence="8">
        <text>adenosine + phosphate = alpha-D-ribose 1-phosphate + adenine</text>
        <dbReference type="Rhea" id="RHEA:27642"/>
        <dbReference type="ChEBI" id="CHEBI:16335"/>
        <dbReference type="ChEBI" id="CHEBI:16708"/>
        <dbReference type="ChEBI" id="CHEBI:43474"/>
        <dbReference type="ChEBI" id="CHEBI:57720"/>
        <dbReference type="EC" id="2.4.2.1"/>
    </reaction>
    <physiologicalReaction direction="left-to-right" evidence="8">
        <dbReference type="Rhea" id="RHEA:27643"/>
    </physiologicalReaction>
</comment>
<evidence type="ECO:0000256" key="8">
    <source>
        <dbReference type="ARBA" id="ARBA00048968"/>
    </source>
</evidence>
<keyword evidence="5" id="KW-0378">Hydrolase</keyword>
<evidence type="ECO:0000256" key="9">
    <source>
        <dbReference type="ARBA" id="ARBA00049893"/>
    </source>
</evidence>
<evidence type="ECO:0000256" key="10">
    <source>
        <dbReference type="RuleBase" id="RU361274"/>
    </source>
</evidence>
<dbReference type="RefSeq" id="WP_047807055.1">
    <property type="nucleotide sequence ID" value="NZ_CP011805.1"/>
</dbReference>
<organism evidence="11 12">
    <name type="scientific">Pelagerythrobacter marensis</name>
    <dbReference type="NCBI Taxonomy" id="543877"/>
    <lineage>
        <taxon>Bacteria</taxon>
        <taxon>Pseudomonadati</taxon>
        <taxon>Pseudomonadota</taxon>
        <taxon>Alphaproteobacteria</taxon>
        <taxon>Sphingomonadales</taxon>
        <taxon>Erythrobacteraceae</taxon>
        <taxon>Pelagerythrobacter</taxon>
    </lineage>
</organism>
<gene>
    <name evidence="11" type="ORF">AM2010_2128</name>
</gene>
<dbReference type="GO" id="GO:0005507">
    <property type="term" value="F:copper ion binding"/>
    <property type="evidence" value="ECO:0007669"/>
    <property type="project" value="TreeGrafter"/>
</dbReference>
<comment type="catalytic activity">
    <reaction evidence="9">
        <text>S-methyl-5'-thioadenosine + phosphate = 5-(methylsulfanyl)-alpha-D-ribose 1-phosphate + adenine</text>
        <dbReference type="Rhea" id="RHEA:11852"/>
        <dbReference type="ChEBI" id="CHEBI:16708"/>
        <dbReference type="ChEBI" id="CHEBI:17509"/>
        <dbReference type="ChEBI" id="CHEBI:43474"/>
        <dbReference type="ChEBI" id="CHEBI:58533"/>
        <dbReference type="EC" id="2.4.2.28"/>
    </reaction>
    <physiologicalReaction direction="left-to-right" evidence="9">
        <dbReference type="Rhea" id="RHEA:11853"/>
    </physiologicalReaction>
</comment>
<dbReference type="KEGG" id="amx:AM2010_2128"/>
<keyword evidence="12" id="KW-1185">Reference proteome</keyword>
<comment type="catalytic activity">
    <reaction evidence="1">
        <text>inosine + phosphate = alpha-D-ribose 1-phosphate + hypoxanthine</text>
        <dbReference type="Rhea" id="RHEA:27646"/>
        <dbReference type="ChEBI" id="CHEBI:17368"/>
        <dbReference type="ChEBI" id="CHEBI:17596"/>
        <dbReference type="ChEBI" id="CHEBI:43474"/>
        <dbReference type="ChEBI" id="CHEBI:57720"/>
        <dbReference type="EC" id="2.4.2.1"/>
    </reaction>
    <physiologicalReaction direction="left-to-right" evidence="1">
        <dbReference type="Rhea" id="RHEA:27647"/>
    </physiologicalReaction>
</comment>
<comment type="similarity">
    <text evidence="2 10">Belongs to the purine nucleoside phosphorylase YfiH/LACC1 family.</text>
</comment>
<name>A0A0G3XCU5_9SPHN</name>
<evidence type="ECO:0000256" key="2">
    <source>
        <dbReference type="ARBA" id="ARBA00007353"/>
    </source>
</evidence>
<evidence type="ECO:0000256" key="5">
    <source>
        <dbReference type="ARBA" id="ARBA00022801"/>
    </source>
</evidence>
<dbReference type="Gene3D" id="3.60.140.10">
    <property type="entry name" value="CNF1/YfiH-like putative cysteine hydrolases"/>
    <property type="match status" value="1"/>
</dbReference>
<dbReference type="CDD" id="cd16833">
    <property type="entry name" value="YfiH"/>
    <property type="match status" value="1"/>
</dbReference>
<evidence type="ECO:0000256" key="1">
    <source>
        <dbReference type="ARBA" id="ARBA00000553"/>
    </source>
</evidence>
<dbReference type="PANTHER" id="PTHR30616">
    <property type="entry name" value="UNCHARACTERIZED PROTEIN YFIH"/>
    <property type="match status" value="1"/>
</dbReference>
<evidence type="ECO:0000256" key="3">
    <source>
        <dbReference type="ARBA" id="ARBA00022679"/>
    </source>
</evidence>
<proteinExistence type="inferred from homology"/>
<keyword evidence="3" id="KW-0808">Transferase</keyword>
<dbReference type="InterPro" id="IPR011324">
    <property type="entry name" value="Cytotoxic_necrot_fac-like_cat"/>
</dbReference>
<dbReference type="GO" id="GO:0016787">
    <property type="term" value="F:hydrolase activity"/>
    <property type="evidence" value="ECO:0007669"/>
    <property type="project" value="UniProtKB-KW"/>
</dbReference>
<dbReference type="AlphaFoldDB" id="A0A0G3XCU5"/>
<dbReference type="PANTHER" id="PTHR30616:SF2">
    <property type="entry name" value="PURINE NUCLEOSIDE PHOSPHORYLASE LACC1"/>
    <property type="match status" value="1"/>
</dbReference>
<dbReference type="SUPFAM" id="SSF64438">
    <property type="entry name" value="CNF1/YfiH-like putative cysteine hydrolases"/>
    <property type="match status" value="1"/>
</dbReference>
<evidence type="ECO:0000256" key="7">
    <source>
        <dbReference type="ARBA" id="ARBA00047989"/>
    </source>
</evidence>
<dbReference type="GO" id="GO:0017061">
    <property type="term" value="F:S-methyl-5-thioadenosine phosphorylase activity"/>
    <property type="evidence" value="ECO:0007669"/>
    <property type="project" value="UniProtKB-EC"/>
</dbReference>
<dbReference type="NCBIfam" id="TIGR00726">
    <property type="entry name" value="peptidoglycan editing factor PgeF"/>
    <property type="match status" value="1"/>
</dbReference>
<dbReference type="Proteomes" id="UP000037643">
    <property type="component" value="Chromosome"/>
</dbReference>
<sequence>MVEPLAADALEGVPHGFLTRRGGVSLGEAAGLQCGFGADDDPAAVRENRRLASEAVLPGAPLVSVHQIHSPDVVTVDEPWADEDRPRADGLVTHRRGILLGIVTADCAPVLLADSVAGVVGAAHAGWRGARAGVLENTVDAMVALGADRSAIAAAIGPCIMQPSYEVDDGFRDQFDAGDSRFFNPGGPGHWQFDLPAYAAMRLGVAGVERVETLGCDTYAEPDLFYSFRRATHRGEANYGRLISLVGLRP</sequence>
<evidence type="ECO:0000256" key="4">
    <source>
        <dbReference type="ARBA" id="ARBA00022723"/>
    </source>
</evidence>
<comment type="catalytic activity">
    <reaction evidence="7">
        <text>adenosine + H2O + H(+) = inosine + NH4(+)</text>
        <dbReference type="Rhea" id="RHEA:24408"/>
        <dbReference type="ChEBI" id="CHEBI:15377"/>
        <dbReference type="ChEBI" id="CHEBI:15378"/>
        <dbReference type="ChEBI" id="CHEBI:16335"/>
        <dbReference type="ChEBI" id="CHEBI:17596"/>
        <dbReference type="ChEBI" id="CHEBI:28938"/>
        <dbReference type="EC" id="3.5.4.4"/>
    </reaction>
    <physiologicalReaction direction="left-to-right" evidence="7">
        <dbReference type="Rhea" id="RHEA:24409"/>
    </physiologicalReaction>
</comment>
<evidence type="ECO:0000313" key="11">
    <source>
        <dbReference type="EMBL" id="AKM08188.1"/>
    </source>
</evidence>
<dbReference type="OrthoDB" id="4279at2"/>
<evidence type="ECO:0000256" key="6">
    <source>
        <dbReference type="ARBA" id="ARBA00022833"/>
    </source>
</evidence>
<reference evidence="11 12" key="1">
    <citation type="submission" date="2015-06" db="EMBL/GenBank/DDBJ databases">
        <authorList>
            <person name="Kim K.M."/>
        </authorList>
    </citation>
    <scope>NUCLEOTIDE SEQUENCE [LARGE SCALE GENOMIC DNA]</scope>
    <source>
        <strain evidence="11 12">KCTC 22370</strain>
    </source>
</reference>
<dbReference type="EMBL" id="CP011805">
    <property type="protein sequence ID" value="AKM08188.1"/>
    <property type="molecule type" value="Genomic_DNA"/>
</dbReference>
<dbReference type="InterPro" id="IPR003730">
    <property type="entry name" value="Cu_polyphenol_OxRdtase"/>
</dbReference>
<dbReference type="STRING" id="543877.AM2010_2128"/>
<protein>
    <recommendedName>
        <fullName evidence="10">Purine nucleoside phosphorylase</fullName>
    </recommendedName>
</protein>